<evidence type="ECO:0000313" key="3">
    <source>
        <dbReference type="Proteomes" id="UP000242015"/>
    </source>
</evidence>
<dbReference type="Proteomes" id="UP000242015">
    <property type="component" value="Unassembled WGS sequence"/>
</dbReference>
<comment type="caution">
    <text evidence="2">The sequence shown here is derived from an EMBL/GenBank/DDBJ whole genome shotgun (WGS) entry which is preliminary data.</text>
</comment>
<reference evidence="2 3" key="1">
    <citation type="submission" date="2017-04" db="EMBL/GenBank/DDBJ databases">
        <title>Novel microbial lineages endemic to geothermal iron-oxide mats fill important gaps in the evolutionary history of Archaea.</title>
        <authorList>
            <person name="Jay Z.J."/>
            <person name="Beam J.P."/>
            <person name="Dlakic M."/>
            <person name="Rusch D.B."/>
            <person name="Kozubal M.A."/>
            <person name="Inskeep W.P."/>
        </authorList>
    </citation>
    <scope>NUCLEOTIDE SEQUENCE [LARGE SCALE GENOMIC DNA]</scope>
    <source>
        <strain evidence="2">BE_D</strain>
    </source>
</reference>
<sequence>MRLAALLVFIMAVNLAIPLVNSLHLFSVSSTYSSGFGAPLIITQSGCSPTNTLSSCNPAQGIQGAGGFLGTVLVFGDFLLGLVKFAAVALEGIVLPYMFLTQWGVPSLLAGIYNALVWLVYLYAVVEIISGRMIEE</sequence>
<evidence type="ECO:0000313" key="2">
    <source>
        <dbReference type="EMBL" id="PSO07543.1"/>
    </source>
</evidence>
<keyword evidence="1" id="KW-0472">Membrane</keyword>
<keyword evidence="1" id="KW-1133">Transmembrane helix</keyword>
<keyword evidence="1" id="KW-0812">Transmembrane</keyword>
<feature type="transmembrane region" description="Helical" evidence="1">
    <location>
        <begin position="78"/>
        <end position="100"/>
    </location>
</feature>
<organism evidence="2 3">
    <name type="scientific">Candidatus Marsarchaeota G2 archaeon BE_D</name>
    <dbReference type="NCBI Taxonomy" id="1978158"/>
    <lineage>
        <taxon>Archaea</taxon>
        <taxon>Candidatus Marsarchaeota</taxon>
        <taxon>Candidatus Marsarchaeota group 2</taxon>
    </lineage>
</organism>
<evidence type="ECO:0000256" key="1">
    <source>
        <dbReference type="SAM" id="Phobius"/>
    </source>
</evidence>
<proteinExistence type="predicted"/>
<gene>
    <name evidence="2" type="ORF">B9Q04_10350</name>
</gene>
<feature type="transmembrane region" description="Helical" evidence="1">
    <location>
        <begin position="112"/>
        <end position="134"/>
    </location>
</feature>
<accession>A0A2R6C9I5</accession>
<protein>
    <submittedName>
        <fullName evidence="2">Uncharacterized protein</fullName>
    </submittedName>
</protein>
<name>A0A2R6C9I5_9ARCH</name>
<dbReference type="AlphaFoldDB" id="A0A2R6C9I5"/>
<dbReference type="EMBL" id="NEXF01000232">
    <property type="protein sequence ID" value="PSO07543.1"/>
    <property type="molecule type" value="Genomic_DNA"/>
</dbReference>